<organism evidence="1 2">
    <name type="scientific">Aquimixticola soesokkakensis</name>
    <dbReference type="NCBI Taxonomy" id="1519096"/>
    <lineage>
        <taxon>Bacteria</taxon>
        <taxon>Pseudomonadati</taxon>
        <taxon>Pseudomonadota</taxon>
        <taxon>Alphaproteobacteria</taxon>
        <taxon>Rhodobacterales</taxon>
        <taxon>Paracoccaceae</taxon>
        <taxon>Aquimixticola</taxon>
    </lineage>
</organism>
<dbReference type="RefSeq" id="WP_085836122.1">
    <property type="nucleotide sequence ID" value="NZ_FWFS01000004.1"/>
</dbReference>
<gene>
    <name evidence="1" type="ORF">AQS8620_01420</name>
</gene>
<protein>
    <submittedName>
        <fullName evidence="1">Uncharacterized protein</fullName>
    </submittedName>
</protein>
<reference evidence="1 2" key="1">
    <citation type="submission" date="2017-03" db="EMBL/GenBank/DDBJ databases">
        <authorList>
            <person name="Afonso C.L."/>
            <person name="Miller P.J."/>
            <person name="Scott M.A."/>
            <person name="Spackman E."/>
            <person name="Goraichik I."/>
            <person name="Dimitrov K.M."/>
            <person name="Suarez D.L."/>
            <person name="Swayne D.E."/>
        </authorList>
    </citation>
    <scope>NUCLEOTIDE SEQUENCE [LARGE SCALE GENOMIC DNA]</scope>
    <source>
        <strain evidence="1 2">CECT 8620</strain>
    </source>
</reference>
<dbReference type="Pfam" id="PF18906">
    <property type="entry name" value="Phage_tube_2"/>
    <property type="match status" value="1"/>
</dbReference>
<evidence type="ECO:0000313" key="1">
    <source>
        <dbReference type="EMBL" id="SLN38081.1"/>
    </source>
</evidence>
<keyword evidence="2" id="KW-1185">Reference proteome</keyword>
<dbReference type="OrthoDB" id="7325655at2"/>
<dbReference type="InterPro" id="IPR044000">
    <property type="entry name" value="Phage_tube_2"/>
</dbReference>
<dbReference type="EMBL" id="FWFS01000004">
    <property type="protein sequence ID" value="SLN38081.1"/>
    <property type="molecule type" value="Genomic_DNA"/>
</dbReference>
<evidence type="ECO:0000313" key="2">
    <source>
        <dbReference type="Proteomes" id="UP000193862"/>
    </source>
</evidence>
<dbReference type="Proteomes" id="UP000193862">
    <property type="component" value="Unassembled WGS sequence"/>
</dbReference>
<dbReference type="AlphaFoldDB" id="A0A1Y5SFS1"/>
<sequence length="308" mass="32897">MATRTWRKLAMLHAIEATYLTDAAPTAADAIIGTNITFTPLEAEEVSRDLLLPYMGNQGVVLAAEYGRIEFEVEIAGAGAAGDVPNFGSLLRVCGLAETVTADTMVEYEIVEDAIESGTLYFNSDGVQHVFLGAQANVQLTFTPKQIPKFRFTLIGMLGDITDAALPAISMADWITPLVVSKAATVMALHGWAAVSESLSVDLGNTLTPRFLIGDERIKVTERSSTGTTVVEARHLADIDWFAKARSRERGALSLIHGKDAGNIVEISAPAVEIGRPTQGETDGIVNYSLGLSLCPVAGTDEMKITVR</sequence>
<proteinExistence type="predicted"/>
<accession>A0A1Y5SFS1</accession>
<name>A0A1Y5SFS1_9RHOB</name>